<dbReference type="InterPro" id="IPR027417">
    <property type="entry name" value="P-loop_NTPase"/>
</dbReference>
<dbReference type="Gene3D" id="3.40.850.10">
    <property type="entry name" value="Kinesin motor domain"/>
    <property type="match status" value="1"/>
</dbReference>
<feature type="domain" description="Kinesin motor" evidence="5">
    <location>
        <begin position="1"/>
        <end position="94"/>
    </location>
</feature>
<evidence type="ECO:0000256" key="4">
    <source>
        <dbReference type="SAM" id="MobiDB-lite"/>
    </source>
</evidence>
<sequence>MRPLPKQTGAWRFRNLKRTRPRDASQRLPQGRGQSLVIVNIVFAASTTQQDFYNTTGLLRPVQYLIDGHEVSIFAYGQTGIGNTSTVEGPAAQK</sequence>
<comment type="similarity">
    <text evidence="3">Belongs to the TRAFAC class myosin-kinesin ATPase superfamily. Kinesin family.</text>
</comment>
<dbReference type="AlphaFoldDB" id="A0AAQ4DN14"/>
<evidence type="ECO:0000256" key="1">
    <source>
        <dbReference type="ARBA" id="ARBA00022741"/>
    </source>
</evidence>
<name>A0AAQ4DN14_AMBAM</name>
<comment type="caution">
    <text evidence="3">Lacks conserved residue(s) required for the propagation of feature annotation.</text>
</comment>
<keyword evidence="1" id="KW-0547">Nucleotide-binding</keyword>
<dbReference type="PROSITE" id="PS50067">
    <property type="entry name" value="KINESIN_MOTOR_2"/>
    <property type="match status" value="1"/>
</dbReference>
<dbReference type="Proteomes" id="UP001321473">
    <property type="component" value="Unassembled WGS sequence"/>
</dbReference>
<comment type="caution">
    <text evidence="6">The sequence shown here is derived from an EMBL/GenBank/DDBJ whole genome shotgun (WGS) entry which is preliminary data.</text>
</comment>
<dbReference type="GO" id="GO:0007018">
    <property type="term" value="P:microtubule-based movement"/>
    <property type="evidence" value="ECO:0007669"/>
    <property type="project" value="InterPro"/>
</dbReference>
<dbReference type="InterPro" id="IPR001752">
    <property type="entry name" value="Kinesin_motor_dom"/>
</dbReference>
<evidence type="ECO:0000313" key="7">
    <source>
        <dbReference type="Proteomes" id="UP001321473"/>
    </source>
</evidence>
<dbReference type="GO" id="GO:0008017">
    <property type="term" value="F:microtubule binding"/>
    <property type="evidence" value="ECO:0007669"/>
    <property type="project" value="InterPro"/>
</dbReference>
<proteinExistence type="inferred from homology"/>
<evidence type="ECO:0000256" key="3">
    <source>
        <dbReference type="PROSITE-ProRule" id="PRU00283"/>
    </source>
</evidence>
<dbReference type="EMBL" id="JARKHS020028910">
    <property type="protein sequence ID" value="KAK8763854.1"/>
    <property type="molecule type" value="Genomic_DNA"/>
</dbReference>
<dbReference type="GO" id="GO:0005524">
    <property type="term" value="F:ATP binding"/>
    <property type="evidence" value="ECO:0007669"/>
    <property type="project" value="UniProtKB-KW"/>
</dbReference>
<keyword evidence="2" id="KW-0067">ATP-binding</keyword>
<keyword evidence="7" id="KW-1185">Reference proteome</keyword>
<evidence type="ECO:0000313" key="6">
    <source>
        <dbReference type="EMBL" id="KAK8763854.1"/>
    </source>
</evidence>
<accession>A0AAQ4DN14</accession>
<reference evidence="6 7" key="1">
    <citation type="journal article" date="2023" name="Arcadia Sci">
        <title>De novo assembly of a long-read Amblyomma americanum tick genome.</title>
        <authorList>
            <person name="Chou S."/>
            <person name="Poskanzer K.E."/>
            <person name="Rollins M."/>
            <person name="Thuy-Boun P.S."/>
        </authorList>
    </citation>
    <scope>NUCLEOTIDE SEQUENCE [LARGE SCALE GENOMIC DNA]</scope>
    <source>
        <strain evidence="6">F_SG_1</strain>
        <tissue evidence="6">Salivary glands</tissue>
    </source>
</reference>
<dbReference type="SUPFAM" id="SSF52540">
    <property type="entry name" value="P-loop containing nucleoside triphosphate hydrolases"/>
    <property type="match status" value="1"/>
</dbReference>
<organism evidence="6 7">
    <name type="scientific">Amblyomma americanum</name>
    <name type="common">Lone star tick</name>
    <dbReference type="NCBI Taxonomy" id="6943"/>
    <lineage>
        <taxon>Eukaryota</taxon>
        <taxon>Metazoa</taxon>
        <taxon>Ecdysozoa</taxon>
        <taxon>Arthropoda</taxon>
        <taxon>Chelicerata</taxon>
        <taxon>Arachnida</taxon>
        <taxon>Acari</taxon>
        <taxon>Parasitiformes</taxon>
        <taxon>Ixodida</taxon>
        <taxon>Ixodoidea</taxon>
        <taxon>Ixodidae</taxon>
        <taxon>Amblyomminae</taxon>
        <taxon>Amblyomma</taxon>
    </lineage>
</organism>
<gene>
    <name evidence="6" type="ORF">V5799_033537</name>
</gene>
<dbReference type="GO" id="GO:0003777">
    <property type="term" value="F:microtubule motor activity"/>
    <property type="evidence" value="ECO:0007669"/>
    <property type="project" value="InterPro"/>
</dbReference>
<evidence type="ECO:0000259" key="5">
    <source>
        <dbReference type="PROSITE" id="PS50067"/>
    </source>
</evidence>
<feature type="region of interest" description="Disordered" evidence="4">
    <location>
        <begin position="1"/>
        <end position="29"/>
    </location>
</feature>
<dbReference type="Pfam" id="PF00225">
    <property type="entry name" value="Kinesin"/>
    <property type="match status" value="1"/>
</dbReference>
<dbReference type="InterPro" id="IPR036961">
    <property type="entry name" value="Kinesin_motor_dom_sf"/>
</dbReference>
<evidence type="ECO:0000256" key="2">
    <source>
        <dbReference type="ARBA" id="ARBA00022840"/>
    </source>
</evidence>
<protein>
    <recommendedName>
        <fullName evidence="5">Kinesin motor domain-containing protein</fullName>
    </recommendedName>
</protein>